<evidence type="ECO:0000313" key="1">
    <source>
        <dbReference type="EMBL" id="STQ91127.1"/>
    </source>
</evidence>
<evidence type="ECO:0000313" key="3">
    <source>
        <dbReference type="Proteomes" id="UP000255108"/>
    </source>
</evidence>
<gene>
    <name evidence="2" type="ORF">EV682_103385</name>
    <name evidence="1" type="ORF">NCTC11159_02199</name>
</gene>
<reference evidence="2 4" key="2">
    <citation type="submission" date="2019-03" db="EMBL/GenBank/DDBJ databases">
        <title>Genomic Encyclopedia of Type Strains, Phase IV (KMG-IV): sequencing the most valuable type-strain genomes for metagenomic binning, comparative biology and taxonomic classification.</title>
        <authorList>
            <person name="Goeker M."/>
        </authorList>
    </citation>
    <scope>NUCLEOTIDE SEQUENCE [LARGE SCALE GENOMIC DNA]</scope>
    <source>
        <strain evidence="2 4">DSM 3764</strain>
    </source>
</reference>
<dbReference type="AlphaFoldDB" id="A0A377Q8H5"/>
<proteinExistence type="predicted"/>
<dbReference type="RefSeq" id="WP_115227374.1">
    <property type="nucleotide sequence ID" value="NZ_CAWOLO010000003.1"/>
</dbReference>
<protein>
    <submittedName>
        <fullName evidence="1">DsDNA-mimic protein</fullName>
    </submittedName>
    <submittedName>
        <fullName evidence="2">Uncharacterized protein DUF440</fullName>
    </submittedName>
</protein>
<organism evidence="1 3">
    <name type="scientific">Iodobacter fluviatilis</name>
    <dbReference type="NCBI Taxonomy" id="537"/>
    <lineage>
        <taxon>Bacteria</taxon>
        <taxon>Pseudomonadati</taxon>
        <taxon>Pseudomonadota</taxon>
        <taxon>Betaproteobacteria</taxon>
        <taxon>Neisseriales</taxon>
        <taxon>Chitinibacteraceae</taxon>
        <taxon>Iodobacter</taxon>
    </lineage>
</organism>
<dbReference type="Proteomes" id="UP000295794">
    <property type="component" value="Unassembled WGS sequence"/>
</dbReference>
<reference evidence="1 3" key="1">
    <citation type="submission" date="2018-06" db="EMBL/GenBank/DDBJ databases">
        <authorList>
            <consortium name="Pathogen Informatics"/>
            <person name="Doyle S."/>
        </authorList>
    </citation>
    <scope>NUCLEOTIDE SEQUENCE [LARGE SCALE GENOMIC DNA]</scope>
    <source>
        <strain evidence="1 3">NCTC11159</strain>
    </source>
</reference>
<dbReference type="Pfam" id="PF04269">
    <property type="entry name" value="DUF440"/>
    <property type="match status" value="1"/>
</dbReference>
<dbReference type="InterPro" id="IPR036763">
    <property type="entry name" value="Put_dsDNA_mimic_sf"/>
</dbReference>
<dbReference type="EMBL" id="UGHR01000001">
    <property type="protein sequence ID" value="STQ91127.1"/>
    <property type="molecule type" value="Genomic_DNA"/>
</dbReference>
<dbReference type="Gene3D" id="3.10.450.140">
    <property type="entry name" value="dsDNA mimic, putative"/>
    <property type="match status" value="1"/>
</dbReference>
<evidence type="ECO:0000313" key="2">
    <source>
        <dbReference type="EMBL" id="TCU88801.1"/>
    </source>
</evidence>
<evidence type="ECO:0000313" key="4">
    <source>
        <dbReference type="Proteomes" id="UP000295794"/>
    </source>
</evidence>
<sequence length="112" mass="12578">MRDRSKRHGIKTVMRMAETRVYDQAENSLSTERLAEMKLATGSSLFVAGRYPSDGWEPIVGFLPDNDFHYEVTVGIAVASGEHPNLLAKVLISRDIEEDLCVIRWNPTQNGT</sequence>
<accession>A0A377Q8H5</accession>
<keyword evidence="4" id="KW-1185">Reference proteome</keyword>
<dbReference type="SUPFAM" id="SSF102816">
    <property type="entry name" value="Putative dsDNA mimic"/>
    <property type="match status" value="1"/>
</dbReference>
<name>A0A377Q8H5_9NEIS</name>
<dbReference type="EMBL" id="SMBT01000003">
    <property type="protein sequence ID" value="TCU88801.1"/>
    <property type="molecule type" value="Genomic_DNA"/>
</dbReference>
<dbReference type="Proteomes" id="UP000255108">
    <property type="component" value="Unassembled WGS sequence"/>
</dbReference>
<dbReference type="InterPro" id="IPR007376">
    <property type="entry name" value="dsDNA_mimic_put"/>
</dbReference>